<accession>A0A379E784</accession>
<keyword evidence="1" id="KW-0675">Receptor</keyword>
<dbReference type="EMBL" id="UGTF01000002">
    <property type="protein sequence ID" value="SUB88577.1"/>
    <property type="molecule type" value="Genomic_DNA"/>
</dbReference>
<dbReference type="Gene3D" id="2.170.130.10">
    <property type="entry name" value="TonB-dependent receptor, plug domain"/>
    <property type="match status" value="1"/>
</dbReference>
<reference evidence="1 2" key="1">
    <citation type="submission" date="2018-06" db="EMBL/GenBank/DDBJ databases">
        <authorList>
            <consortium name="Pathogen Informatics"/>
            <person name="Doyle S."/>
        </authorList>
    </citation>
    <scope>NUCLEOTIDE SEQUENCE [LARGE SCALE GENOMIC DNA]</scope>
    <source>
        <strain evidence="1 2">NCTC11632</strain>
    </source>
</reference>
<evidence type="ECO:0000313" key="1">
    <source>
        <dbReference type="EMBL" id="SUB88577.1"/>
    </source>
</evidence>
<sequence>MSSDEDGAPLGNVIVIAKKVGDKKILAHSMTNNKGQFKVDLQPEEGFWLHFSVLGYANDSIELKVGKNFYEIKLQEKKIELKEVKVTAKSISARGDTVRYLVSNFKEIQDKNLADVLKKMPGIEVAETGQIKYQGQAINRFYIEGRDMLGGRYGVATNTINPSDVGSVEVMERHQPIKALEDISFSQNPAINIRLKEDAKSHWVGTATLGAGCMDVNPSFLWNGQVTIMRFKKENQILNTGKSTNTGRSATSFGANLIFDTNDSPFGVEYSLYSPLSVSLSLPYQLDLDRTRKGPSHMISSNNLWGIGENIDLTSKVNYSHRTDISRSDSEMVYILNDGNRVIESEEDAKKREQNLSVETNLLINKPQLYLSNKLSGDFAWNSVNLITMGTYPNDQVLRGEQQGIENRLNLLIRKGNGGISINSFMKWQRRPDRLQVTMPAETQIQNITSQLLFTNTSTSLSYIMGRIVFSAKLGIATMNRSLESNLDGMDVYVSPLTNDVKASYHQFYATPVINFNYKIFKSELEMPVAWTSYRIESGKATKLHRFPISPRIRIELQANTRLKFSAIARYRNEILDDQGWYNGYILRNYRTLSLGLEELGKRSSGMVTLNVGYRNALEALFVNTAVNYSRFKSSHLNSREFADRYVLLRPVAQTSHGSNWSFSSRISKGFTWLRSVLGLNFLYLVGNDEILQQKVLTPYRHNMLMLSGQLSMRPAPWVSMLYEISYGLNSSRAIEEKNYERRDNYIQKLNLVFTPDEQWRIELTGNHYYNEIAKNIRKHYLLTDASVVFSALSSWELNLTGRNLFNNRIYSYTSLSELMNYSAMYQIRPLEVLVGVFFRF</sequence>
<dbReference type="InterPro" id="IPR008969">
    <property type="entry name" value="CarboxyPept-like_regulatory"/>
</dbReference>
<proteinExistence type="predicted"/>
<protein>
    <submittedName>
        <fullName evidence="1">Outer membrane cobalamin receptor protein</fullName>
    </submittedName>
</protein>
<name>A0A379E784_9PORP</name>
<dbReference type="RefSeq" id="WP_147278219.1">
    <property type="nucleotide sequence ID" value="NZ_UGTF01000002.1"/>
</dbReference>
<gene>
    <name evidence="1" type="ORF">NCTC11632_00648</name>
</gene>
<dbReference type="SUPFAM" id="SSF49464">
    <property type="entry name" value="Carboxypeptidase regulatory domain-like"/>
    <property type="match status" value="1"/>
</dbReference>
<dbReference type="InterPro" id="IPR037066">
    <property type="entry name" value="Plug_dom_sf"/>
</dbReference>
<dbReference type="AlphaFoldDB" id="A0A379E784"/>
<evidence type="ECO:0000313" key="2">
    <source>
        <dbReference type="Proteomes" id="UP000254156"/>
    </source>
</evidence>
<organism evidence="1 2">
    <name type="scientific">Porphyromonas macacae</name>
    <dbReference type="NCBI Taxonomy" id="28115"/>
    <lineage>
        <taxon>Bacteria</taxon>
        <taxon>Pseudomonadati</taxon>
        <taxon>Bacteroidota</taxon>
        <taxon>Bacteroidia</taxon>
        <taxon>Bacteroidales</taxon>
        <taxon>Porphyromonadaceae</taxon>
        <taxon>Porphyromonas</taxon>
    </lineage>
</organism>
<dbReference type="Proteomes" id="UP000254156">
    <property type="component" value="Unassembled WGS sequence"/>
</dbReference>
<dbReference type="SUPFAM" id="SSF56935">
    <property type="entry name" value="Porins"/>
    <property type="match status" value="1"/>
</dbReference>